<dbReference type="PROSITE" id="PS50011">
    <property type="entry name" value="PROTEIN_KINASE_DOM"/>
    <property type="match status" value="1"/>
</dbReference>
<comment type="caution">
    <text evidence="2">The sequence shown here is derived from an EMBL/GenBank/DDBJ whole genome shotgun (WGS) entry which is preliminary data.</text>
</comment>
<dbReference type="GO" id="GO:0005524">
    <property type="term" value="F:ATP binding"/>
    <property type="evidence" value="ECO:0007669"/>
    <property type="project" value="InterPro"/>
</dbReference>
<dbReference type="Proteomes" id="UP000655225">
    <property type="component" value="Unassembled WGS sequence"/>
</dbReference>
<evidence type="ECO:0000313" key="3">
    <source>
        <dbReference type="Proteomes" id="UP000655225"/>
    </source>
</evidence>
<dbReference type="InterPro" id="IPR000719">
    <property type="entry name" value="Prot_kinase_dom"/>
</dbReference>
<dbReference type="InterPro" id="IPR011009">
    <property type="entry name" value="Kinase-like_dom_sf"/>
</dbReference>
<reference evidence="2 3" key="1">
    <citation type="submission" date="2020-04" db="EMBL/GenBank/DDBJ databases">
        <title>Plant Genome Project.</title>
        <authorList>
            <person name="Zhang R.-G."/>
        </authorList>
    </citation>
    <scope>NUCLEOTIDE SEQUENCE [LARGE SCALE GENOMIC DNA]</scope>
    <source>
        <strain evidence="2">YNK0</strain>
        <tissue evidence="2">Leaf</tissue>
    </source>
</reference>
<feature type="domain" description="Protein kinase" evidence="1">
    <location>
        <begin position="130"/>
        <end position="576"/>
    </location>
</feature>
<dbReference type="Gene3D" id="1.10.510.10">
    <property type="entry name" value="Transferase(Phosphotransferase) domain 1"/>
    <property type="match status" value="1"/>
</dbReference>
<keyword evidence="3" id="KW-1185">Reference proteome</keyword>
<dbReference type="SUPFAM" id="SSF56112">
    <property type="entry name" value="Protein kinase-like (PK-like)"/>
    <property type="match status" value="1"/>
</dbReference>
<dbReference type="OMA" id="IPFHDTG"/>
<evidence type="ECO:0000313" key="2">
    <source>
        <dbReference type="EMBL" id="KAF8388113.1"/>
    </source>
</evidence>
<dbReference type="EMBL" id="JABCRI010000020">
    <property type="protein sequence ID" value="KAF8388113.1"/>
    <property type="molecule type" value="Genomic_DNA"/>
</dbReference>
<organism evidence="2 3">
    <name type="scientific">Tetracentron sinense</name>
    <name type="common">Spur-leaf</name>
    <dbReference type="NCBI Taxonomy" id="13715"/>
    <lineage>
        <taxon>Eukaryota</taxon>
        <taxon>Viridiplantae</taxon>
        <taxon>Streptophyta</taxon>
        <taxon>Embryophyta</taxon>
        <taxon>Tracheophyta</taxon>
        <taxon>Spermatophyta</taxon>
        <taxon>Magnoliopsida</taxon>
        <taxon>Trochodendrales</taxon>
        <taxon>Trochodendraceae</taxon>
        <taxon>Tetracentron</taxon>
    </lineage>
</organism>
<evidence type="ECO:0000259" key="1">
    <source>
        <dbReference type="PROSITE" id="PS50011"/>
    </source>
</evidence>
<gene>
    <name evidence="2" type="ORF">HHK36_026779</name>
</gene>
<sequence length="576" mass="65323">MEYVHQVMANFNRLLVEGKHGRFGCFYLSENLNQDMDYTFRFQEDQEGDMYDLPQALPEALGHHYNGPLNLYSDQNLCLRFGMDIEGERGQCINPEGFARFLGLLESIPFHDTGSSSSDSFGYAAPDSRYVLKKRFDRGAYGEVWLAFNWNCSQGTDALNWRAKDENCSLKNVHLDPYDNNTNSQTNSPPHDCHTDPQDNNIFILKRIMVSENLRTMESIYNFVLMLEIEHHVEKGTGLYLSGLREKYFGELFLNASVSLGGSLSAGLSDYFSEDDSDDLLESNKSVPHEIGYTWNPENIFLDEFRLQNAVYEEGLNHIARYVESFESRSKEIWLVFHHEGISLSKLIYTAEVENVTDKERGEQVKNVQVLHPSKWWHWLRTTDAGKEEMRDLIWQLVLDGAELGSGWAARGALGSSEMDEGWRGVVDEARGISVIMQAWGTSLERAGAAGRLGTAGAAAGCFTQTHLEKINSDGRIIDFGSAIDEFTVKHLYGSNGPSRSEQTYEYTPPEALLNASWFQEPTGLNLKYDMWSMGVVILELILGSPHVFQINARTRALLDQHLEGWNEDTKELAYK</sequence>
<dbReference type="GO" id="GO:0004672">
    <property type="term" value="F:protein kinase activity"/>
    <property type="evidence" value="ECO:0007669"/>
    <property type="project" value="InterPro"/>
</dbReference>
<protein>
    <recommendedName>
        <fullName evidence="1">Protein kinase domain-containing protein</fullName>
    </recommendedName>
</protein>
<proteinExistence type="predicted"/>
<name>A0A835D2G3_TETSI</name>
<dbReference type="AlphaFoldDB" id="A0A835D2G3"/>
<accession>A0A835D2G3</accession>
<dbReference type="OrthoDB" id="10264738at2759"/>